<dbReference type="SUPFAM" id="SSF51344">
    <property type="entry name" value="Epsilon subunit of F1F0-ATP synthase N-terminal domain"/>
    <property type="match status" value="1"/>
</dbReference>
<evidence type="ECO:0000256" key="2">
    <source>
        <dbReference type="ARBA" id="ARBA00005712"/>
    </source>
</evidence>
<comment type="subunit">
    <text evidence="7">F-type ATPases have 2 components, CF(1) - the catalytic core - and CF(0) - the membrane proton channel. CF(1) has five subunits: alpha(3), beta(3), gamma(1), delta(1), epsilon(1). CF(0) has three main subunits: a, b and c.</text>
</comment>
<accession>A0A4P6MNK7</accession>
<comment type="subcellular location">
    <subcellularLocation>
        <location evidence="7">Cell membrane</location>
        <topology evidence="7">Peripheral membrane protein</topology>
    </subcellularLocation>
    <subcellularLocation>
        <location evidence="1">Endomembrane system</location>
        <topology evidence="1">Peripheral membrane protein</topology>
    </subcellularLocation>
</comment>
<keyword evidence="6 7" id="KW-0139">CF(1)</keyword>
<keyword evidence="7" id="KW-0375">Hydrogen ion transport</keyword>
<comment type="similarity">
    <text evidence="2 7">Belongs to the ATPase epsilon chain family.</text>
</comment>
<reference evidence="9 10" key="1">
    <citation type="submission" date="2019-01" db="EMBL/GenBank/DDBJ databases">
        <title>Complete sequence and annotation of the Mycoplasma phocirhinis strain 852T genome.</title>
        <authorList>
            <person name="Frasca S.Jr."/>
            <person name="Kutish G.F."/>
            <person name="Castellanos Gell J."/>
            <person name="Michaels D.L."/>
            <person name="Brown D.R."/>
        </authorList>
    </citation>
    <scope>NUCLEOTIDE SEQUENCE [LARGE SCALE GENOMIC DNA]</scope>
    <source>
        <strain evidence="9 10">852</strain>
    </source>
</reference>
<keyword evidence="10" id="KW-1185">Reference proteome</keyword>
<keyword evidence="7" id="KW-1003">Cell membrane</keyword>
<dbReference type="InterPro" id="IPR001469">
    <property type="entry name" value="ATP_synth_F1_dsu/esu"/>
</dbReference>
<evidence type="ECO:0000256" key="3">
    <source>
        <dbReference type="ARBA" id="ARBA00022448"/>
    </source>
</evidence>
<keyword evidence="7" id="KW-0066">ATP synthesis</keyword>
<comment type="function">
    <text evidence="7">Produces ATP from ADP in the presence of a proton gradient across the membrane.</text>
</comment>
<organism evidence="9 10">
    <name type="scientific">Mycoplasmopsis phocirhinis</name>
    <dbReference type="NCBI Taxonomy" id="142650"/>
    <lineage>
        <taxon>Bacteria</taxon>
        <taxon>Bacillati</taxon>
        <taxon>Mycoplasmatota</taxon>
        <taxon>Mycoplasmoidales</taxon>
        <taxon>Metamycoplasmataceae</taxon>
        <taxon>Mycoplasmopsis</taxon>
    </lineage>
</organism>
<dbReference type="Proteomes" id="UP000289326">
    <property type="component" value="Chromosome"/>
</dbReference>
<dbReference type="InterPro" id="IPR020546">
    <property type="entry name" value="ATP_synth_F1_dsu/esu_N"/>
</dbReference>
<dbReference type="InterPro" id="IPR036771">
    <property type="entry name" value="ATPsynth_dsu/esu_N"/>
</dbReference>
<evidence type="ECO:0000313" key="10">
    <source>
        <dbReference type="Proteomes" id="UP000289326"/>
    </source>
</evidence>
<dbReference type="GO" id="GO:0012505">
    <property type="term" value="C:endomembrane system"/>
    <property type="evidence" value="ECO:0007669"/>
    <property type="project" value="UniProtKB-SubCell"/>
</dbReference>
<dbReference type="KEGG" id="mphi:EG856_00810"/>
<evidence type="ECO:0000256" key="7">
    <source>
        <dbReference type="HAMAP-Rule" id="MF_00530"/>
    </source>
</evidence>
<protein>
    <recommendedName>
        <fullName evidence="7">ATP synthase epsilon chain</fullName>
    </recommendedName>
    <alternativeName>
        <fullName evidence="7">ATP synthase F1 sector epsilon subunit</fullName>
    </alternativeName>
    <alternativeName>
        <fullName evidence="7">F-ATPase epsilon subunit</fullName>
    </alternativeName>
</protein>
<evidence type="ECO:0000313" key="9">
    <source>
        <dbReference type="EMBL" id="QBF34470.1"/>
    </source>
</evidence>
<evidence type="ECO:0000259" key="8">
    <source>
        <dbReference type="Pfam" id="PF02823"/>
    </source>
</evidence>
<dbReference type="CDD" id="cd12152">
    <property type="entry name" value="F1-ATPase_delta"/>
    <property type="match status" value="1"/>
</dbReference>
<gene>
    <name evidence="7" type="primary">atpC</name>
    <name evidence="9" type="ORF">EG856_00810</name>
</gene>
<keyword evidence="5 7" id="KW-0472">Membrane</keyword>
<name>A0A4P6MNK7_9BACT</name>
<dbReference type="HAMAP" id="MF_00530">
    <property type="entry name" value="ATP_synth_epsil_bac"/>
    <property type="match status" value="1"/>
</dbReference>
<sequence length="141" mass="16124">MHNNKTNTLYLQISTLDGIFFENEINSVSLPTVWGGSIVFQPNHSPFIANIALGQLKINQINEQNPKICAISGGLVYVIDNTIKIITDDIVFRENINVDELKQERDKIVELLKINDQKNNDLDLQLRNINNKINIYTKFLN</sequence>
<evidence type="ECO:0000256" key="1">
    <source>
        <dbReference type="ARBA" id="ARBA00004184"/>
    </source>
</evidence>
<keyword evidence="4 7" id="KW-0406">Ion transport</keyword>
<dbReference type="EMBL" id="CP034841">
    <property type="protein sequence ID" value="QBF34470.1"/>
    <property type="molecule type" value="Genomic_DNA"/>
</dbReference>
<dbReference type="GO" id="GO:0005886">
    <property type="term" value="C:plasma membrane"/>
    <property type="evidence" value="ECO:0007669"/>
    <property type="project" value="UniProtKB-SubCell"/>
</dbReference>
<dbReference type="AlphaFoldDB" id="A0A4P6MNK7"/>
<dbReference type="RefSeq" id="WP_130429248.1">
    <property type="nucleotide sequence ID" value="NZ_CP034841.1"/>
</dbReference>
<dbReference type="Gene3D" id="2.60.15.10">
    <property type="entry name" value="F0F1 ATP synthase delta/epsilon subunit, N-terminal"/>
    <property type="match status" value="1"/>
</dbReference>
<evidence type="ECO:0000256" key="6">
    <source>
        <dbReference type="ARBA" id="ARBA00023196"/>
    </source>
</evidence>
<keyword evidence="3 7" id="KW-0813">Transport</keyword>
<feature type="domain" description="ATP synthase F1 complex delta/epsilon subunit N-terminal" evidence="8">
    <location>
        <begin position="10"/>
        <end position="89"/>
    </location>
</feature>
<dbReference type="Pfam" id="PF02823">
    <property type="entry name" value="ATP-synt_DE_N"/>
    <property type="match status" value="1"/>
</dbReference>
<dbReference type="GO" id="GO:0005524">
    <property type="term" value="F:ATP binding"/>
    <property type="evidence" value="ECO:0007669"/>
    <property type="project" value="UniProtKB-UniRule"/>
</dbReference>
<dbReference type="GO" id="GO:0045259">
    <property type="term" value="C:proton-transporting ATP synthase complex"/>
    <property type="evidence" value="ECO:0007669"/>
    <property type="project" value="UniProtKB-KW"/>
</dbReference>
<dbReference type="OrthoDB" id="389606at2"/>
<dbReference type="GO" id="GO:0046933">
    <property type="term" value="F:proton-transporting ATP synthase activity, rotational mechanism"/>
    <property type="evidence" value="ECO:0007669"/>
    <property type="project" value="UniProtKB-UniRule"/>
</dbReference>
<proteinExistence type="inferred from homology"/>
<evidence type="ECO:0000256" key="5">
    <source>
        <dbReference type="ARBA" id="ARBA00023136"/>
    </source>
</evidence>
<evidence type="ECO:0000256" key="4">
    <source>
        <dbReference type="ARBA" id="ARBA00023065"/>
    </source>
</evidence>